<comment type="caution">
    <text evidence="3">The sequence shown here is derived from an EMBL/GenBank/DDBJ whole genome shotgun (WGS) entry which is preliminary data.</text>
</comment>
<dbReference type="NCBIfam" id="NF005559">
    <property type="entry name" value="PRK07231.1"/>
    <property type="match status" value="1"/>
</dbReference>
<sequence>MGKFENKVVVITGAAGGIGKVTAKKLADEGAKLALIDLNLDAVNEVVKELGLGEDRVLALQANVADEAQVKAYVDATVEKYGKIDCFFNNAGIEGTTKPIEDYPVETFDLVYNVNIKGAFLGLKYVLPVMKKQGFGSIVNTASGAGLMASPGMVGYIMSKHALIGITRVAALEGAPHKVRVNAVAPGVINTRMMRQIEENTLPGAGQAAIDAFSQAVPIGRYGEPEEVANVVSFLLSDDASYVTQSIYTVDGGQINQ</sequence>
<dbReference type="InterPro" id="IPR002347">
    <property type="entry name" value="SDR_fam"/>
</dbReference>
<dbReference type="GO" id="GO:0008206">
    <property type="term" value="P:bile acid metabolic process"/>
    <property type="evidence" value="ECO:0007669"/>
    <property type="project" value="UniProtKB-ARBA"/>
</dbReference>
<keyword evidence="2" id="KW-0560">Oxidoreductase</keyword>
<gene>
    <name evidence="3" type="ORF">QTL97_09645</name>
</gene>
<dbReference type="Proteomes" id="UP001271648">
    <property type="component" value="Unassembled WGS sequence"/>
</dbReference>
<evidence type="ECO:0000256" key="1">
    <source>
        <dbReference type="ARBA" id="ARBA00006484"/>
    </source>
</evidence>
<protein>
    <submittedName>
        <fullName evidence="3">SDR family NAD(P)-dependent oxidoreductase</fullName>
    </submittedName>
</protein>
<dbReference type="GO" id="GO:0016491">
    <property type="term" value="F:oxidoreductase activity"/>
    <property type="evidence" value="ECO:0007669"/>
    <property type="project" value="UniProtKB-KW"/>
</dbReference>
<keyword evidence="4" id="KW-1185">Reference proteome</keyword>
<dbReference type="PRINTS" id="PR00080">
    <property type="entry name" value="SDRFAMILY"/>
</dbReference>
<reference evidence="3 4" key="1">
    <citation type="submission" date="2023-06" db="EMBL/GenBank/DDBJ databases">
        <title>Sporosarcina sp. nov., isolated from Korean traditional fermented seafood 'Jeotgal'.</title>
        <authorList>
            <person name="Yang A.I."/>
            <person name="Shin N.-R."/>
        </authorList>
    </citation>
    <scope>NUCLEOTIDE SEQUENCE [LARGE SCALE GENOMIC DNA]</scope>
    <source>
        <strain evidence="3 4">KCTC43456</strain>
    </source>
</reference>
<comment type="similarity">
    <text evidence="1">Belongs to the short-chain dehydrogenases/reductases (SDR) family.</text>
</comment>
<evidence type="ECO:0000256" key="2">
    <source>
        <dbReference type="ARBA" id="ARBA00023002"/>
    </source>
</evidence>
<name>A0AAW9A874_9BACL</name>
<dbReference type="CDD" id="cd05233">
    <property type="entry name" value="SDR_c"/>
    <property type="match status" value="1"/>
</dbReference>
<dbReference type="PRINTS" id="PR00081">
    <property type="entry name" value="GDHRDH"/>
</dbReference>
<dbReference type="RefSeq" id="WP_283732074.1">
    <property type="nucleotide sequence ID" value="NZ_CP125968.1"/>
</dbReference>
<dbReference type="FunFam" id="3.40.50.720:FF:000084">
    <property type="entry name" value="Short-chain dehydrogenase reductase"/>
    <property type="match status" value="1"/>
</dbReference>
<dbReference type="PANTHER" id="PTHR24321:SF8">
    <property type="entry name" value="ESTRADIOL 17-BETA-DEHYDROGENASE 8-RELATED"/>
    <property type="match status" value="1"/>
</dbReference>
<dbReference type="EMBL" id="JAUBDJ010000005">
    <property type="protein sequence ID" value="MDW0117200.1"/>
    <property type="molecule type" value="Genomic_DNA"/>
</dbReference>
<organism evidence="3 4">
    <name type="scientific">Sporosarcina thermotolerans</name>
    <dbReference type="NCBI Taxonomy" id="633404"/>
    <lineage>
        <taxon>Bacteria</taxon>
        <taxon>Bacillati</taxon>
        <taxon>Bacillota</taxon>
        <taxon>Bacilli</taxon>
        <taxon>Bacillales</taxon>
        <taxon>Caryophanaceae</taxon>
        <taxon>Sporosarcina</taxon>
    </lineage>
</organism>
<dbReference type="AlphaFoldDB" id="A0AAW9A874"/>
<accession>A0AAW9A874</accession>
<dbReference type="SUPFAM" id="SSF51735">
    <property type="entry name" value="NAD(P)-binding Rossmann-fold domains"/>
    <property type="match status" value="1"/>
</dbReference>
<dbReference type="PANTHER" id="PTHR24321">
    <property type="entry name" value="DEHYDROGENASES, SHORT CHAIN"/>
    <property type="match status" value="1"/>
</dbReference>
<dbReference type="Gene3D" id="3.40.50.720">
    <property type="entry name" value="NAD(P)-binding Rossmann-like Domain"/>
    <property type="match status" value="1"/>
</dbReference>
<evidence type="ECO:0000313" key="3">
    <source>
        <dbReference type="EMBL" id="MDW0117200.1"/>
    </source>
</evidence>
<evidence type="ECO:0000313" key="4">
    <source>
        <dbReference type="Proteomes" id="UP001271648"/>
    </source>
</evidence>
<dbReference type="InterPro" id="IPR036291">
    <property type="entry name" value="NAD(P)-bd_dom_sf"/>
</dbReference>
<proteinExistence type="inferred from homology"/>
<dbReference type="Pfam" id="PF13561">
    <property type="entry name" value="adh_short_C2"/>
    <property type="match status" value="1"/>
</dbReference>